<keyword evidence="3" id="KW-0742">SOS response</keyword>
<dbReference type="Pfam" id="PF13555">
    <property type="entry name" value="AAA_29"/>
    <property type="match status" value="1"/>
</dbReference>
<keyword evidence="5" id="KW-0067">ATP-binding</keyword>
<sequence length="1173" mass="131768">MTAQSSTAQVSQASQDLYAPIELLAPHWVLQRRQLVNWGSYEGYHVFEPSTAFDGTVTLLTGQSESGKSTLVDAQVSLLYPTGAAFNKASNAGRSDRSDYTYVRGQRGIRNDRGHDEPVYLRGVNEDGEPYAVWGAIVDDYIDTANSGHLSIAKFMYLPPDATPENMIKLYAMRAEPIDPRLMDAYREEKFSIPLLKQVYPGITVYQYANRFHEDVWKRFGLTEAACRLLHRMQASDAPSQLDDIFRKGVLNEPRALSMGRAAIDDYERYRNNFMSMERTRRRVELLQTINDEAAEYQEAERGVSQLRAIDPMQVGSDERRAQWLDTRISADVADVLPQYRAWAQENEAALQSAQEKVVQLNDEISSLENQMRGHGGDEIRKLEDKLADAQREYERVLKRCEKLVERFNRADQSMPENQTQWNEICAQYEQFDKEYAADARTRSDHQFELLNTCKIYEDELAELNDDYERKQRSRSRITREMADARALMAQVTGLQPEELPYAAELMDVEDEEWRVAMNVTYASLAPIILVDKRHEQGFAQNISRIPREQMPRRNWQFVDTDAIFDGDHDSSERDWLSGKLTFNEDSPFIGWLRARVASDASDALCVDAIDDASAERQVQRDGQIKSGKRGSHGTKGMKPVIGFVTETYLNELKVKIAAAKERLNQAIAARDAFDNDVAKLQAKHDLAQALQDTAWADIDAQAVEDRITQLRADRDELANNPELAQLKADLDIRKRQLEEANSRAWGAKTEAQSAQRALQAAQRWLSEHDDASTTADGVHAVPMNDVCNELLETSYVAYFGASAQRGSQRVGVILGIDDKSAKASGTHVKAEDRVDMQQVGVLRMSVAQAVGKTVTQLAAQRDARRKSCETTMQSYIDQYAPNDDRISASVNDAQFFERELAELEPGVIGQEAASTEYFNSLEKMLNDFVQLQATIRADQKKITEQMGKINRLLAHYPFGAQHGKLSIEVHVRPPEAKFSTALSSQIARINAFRESDSRDVERCKKLFEQCANVVEFIKESFDEYAPNGHGDANLDPRRRSRFIGAVEYSNGDIEHINSTGGGSGGYLQELTSFAYGAALLYLLANDNATEPSYATVFLDEALIKADSQYTRRALSVLPGLGFQVIVSAPESKTGEIMPSASKTVVARKDPTTGTTTLLEGELVNGTHERNAR</sequence>
<evidence type="ECO:0000313" key="6">
    <source>
        <dbReference type="Proteomes" id="UP000487882"/>
    </source>
</evidence>
<keyword evidence="2" id="KW-0234">DNA repair</keyword>
<dbReference type="PANTHER" id="PTHR32182">
    <property type="entry name" value="DNA REPLICATION AND REPAIR PROTEIN RECF"/>
    <property type="match status" value="1"/>
</dbReference>
<feature type="coiled-coil region" evidence="4">
    <location>
        <begin position="650"/>
        <end position="744"/>
    </location>
</feature>
<keyword evidence="4" id="KW-0175">Coiled coil</keyword>
<comment type="caution">
    <text evidence="5">The sequence shown here is derived from an EMBL/GenBank/DDBJ whole genome shotgun (WGS) entry which is preliminary data.</text>
</comment>
<keyword evidence="5" id="KW-0547">Nucleotide-binding</keyword>
<dbReference type="PANTHER" id="PTHR32182:SF0">
    <property type="entry name" value="DNA REPLICATION AND REPAIR PROTEIN RECF"/>
    <property type="match status" value="1"/>
</dbReference>
<feature type="coiled-coil region" evidence="4">
    <location>
        <begin position="454"/>
        <end position="481"/>
    </location>
</feature>
<evidence type="ECO:0000313" key="5">
    <source>
        <dbReference type="EMBL" id="MUH59931.1"/>
    </source>
</evidence>
<dbReference type="AlphaFoldDB" id="A0A7K1J5V2"/>
<evidence type="ECO:0000256" key="1">
    <source>
        <dbReference type="ARBA" id="ARBA00022763"/>
    </source>
</evidence>
<name>A0A7K1J5V2_9BIFI</name>
<keyword evidence="6" id="KW-1185">Reference proteome</keyword>
<dbReference type="GO" id="GO:0009432">
    <property type="term" value="P:SOS response"/>
    <property type="evidence" value="ECO:0007669"/>
    <property type="project" value="UniProtKB-KW"/>
</dbReference>
<gene>
    <name evidence="5" type="ORF">GSD1FS_1274</name>
</gene>
<organism evidence="5 6">
    <name type="scientific">Bifidobacterium canis</name>
    <dbReference type="NCBI Taxonomy" id="2610880"/>
    <lineage>
        <taxon>Bacteria</taxon>
        <taxon>Bacillati</taxon>
        <taxon>Actinomycetota</taxon>
        <taxon>Actinomycetes</taxon>
        <taxon>Bifidobacteriales</taxon>
        <taxon>Bifidobacteriaceae</taxon>
        <taxon>Bifidobacterium</taxon>
    </lineage>
</organism>
<dbReference type="Pfam" id="PF13558">
    <property type="entry name" value="SbcC_Walker_B"/>
    <property type="match status" value="1"/>
</dbReference>
<evidence type="ECO:0000256" key="4">
    <source>
        <dbReference type="SAM" id="Coils"/>
    </source>
</evidence>
<keyword evidence="1" id="KW-0227">DNA damage</keyword>
<feature type="coiled-coil region" evidence="4">
    <location>
        <begin position="344"/>
        <end position="411"/>
    </location>
</feature>
<evidence type="ECO:0000256" key="3">
    <source>
        <dbReference type="ARBA" id="ARBA00023236"/>
    </source>
</evidence>
<dbReference type="RefSeq" id="WP_155588840.1">
    <property type="nucleotide sequence ID" value="NZ_WNLP01000006.1"/>
</dbReference>
<accession>A0A7K1J5V2</accession>
<reference evidence="5 6" key="1">
    <citation type="submission" date="2019-09" db="EMBL/GenBank/DDBJ databases">
        <title>Bifidobacterium canis sp. nov., isolated from the digestive tract of German Shepherd dog puppy.</title>
        <authorList>
            <person name="Bunesova V."/>
        </authorList>
    </citation>
    <scope>NUCLEOTIDE SEQUENCE [LARGE SCALE GENOMIC DNA]</scope>
    <source>
        <strain evidence="5 6">GSD1FS</strain>
    </source>
</reference>
<dbReference type="EMBL" id="WNLP01000006">
    <property type="protein sequence ID" value="MUH59931.1"/>
    <property type="molecule type" value="Genomic_DNA"/>
</dbReference>
<dbReference type="GO" id="GO:0000731">
    <property type="term" value="P:DNA synthesis involved in DNA repair"/>
    <property type="evidence" value="ECO:0007669"/>
    <property type="project" value="TreeGrafter"/>
</dbReference>
<evidence type="ECO:0000256" key="2">
    <source>
        <dbReference type="ARBA" id="ARBA00023204"/>
    </source>
</evidence>
<dbReference type="Proteomes" id="UP000487882">
    <property type="component" value="Unassembled WGS sequence"/>
</dbReference>
<dbReference type="GO" id="GO:0005524">
    <property type="term" value="F:ATP binding"/>
    <property type="evidence" value="ECO:0007669"/>
    <property type="project" value="UniProtKB-KW"/>
</dbReference>
<protein>
    <submittedName>
        <fullName evidence="5">ATP-binding protein</fullName>
    </submittedName>
</protein>
<dbReference type="GO" id="GO:0006302">
    <property type="term" value="P:double-strand break repair"/>
    <property type="evidence" value="ECO:0007669"/>
    <property type="project" value="TreeGrafter"/>
</dbReference>
<proteinExistence type="predicted"/>